<dbReference type="Proteomes" id="UP000239757">
    <property type="component" value="Unassembled WGS sequence"/>
</dbReference>
<proteinExistence type="predicted"/>
<evidence type="ECO:0000313" key="1">
    <source>
        <dbReference type="EMBL" id="PPR88307.1"/>
    </source>
</evidence>
<dbReference type="AlphaFoldDB" id="A0A2P5WB72"/>
<evidence type="ECO:0000313" key="2">
    <source>
        <dbReference type="Proteomes" id="UP000239757"/>
    </source>
</evidence>
<accession>A0A2P5WB72</accession>
<gene>
    <name evidence="1" type="ORF">GOBAR_AA32383</name>
</gene>
<protein>
    <submittedName>
        <fullName evidence="1">Uncharacterized protein</fullName>
    </submittedName>
</protein>
<reference evidence="1 2" key="1">
    <citation type="submission" date="2015-01" db="EMBL/GenBank/DDBJ databases">
        <title>Genome of allotetraploid Gossypium barbadense reveals genomic plasticity and fiber elongation in cotton evolution.</title>
        <authorList>
            <person name="Chen X."/>
            <person name="Liu X."/>
            <person name="Zhao B."/>
            <person name="Zheng H."/>
            <person name="Hu Y."/>
            <person name="Lu G."/>
            <person name="Yang C."/>
            <person name="Chen J."/>
            <person name="Shan C."/>
            <person name="Zhang L."/>
            <person name="Zhou Y."/>
            <person name="Wang L."/>
            <person name="Guo W."/>
            <person name="Bai Y."/>
            <person name="Ruan J."/>
            <person name="Shangguan X."/>
            <person name="Mao Y."/>
            <person name="Jiang J."/>
            <person name="Zhu Y."/>
            <person name="Lei J."/>
            <person name="Kang H."/>
            <person name="Chen S."/>
            <person name="He X."/>
            <person name="Wang R."/>
            <person name="Wang Y."/>
            <person name="Chen J."/>
            <person name="Wang L."/>
            <person name="Yu S."/>
            <person name="Wang B."/>
            <person name="Wei J."/>
            <person name="Song S."/>
            <person name="Lu X."/>
            <person name="Gao Z."/>
            <person name="Gu W."/>
            <person name="Deng X."/>
            <person name="Ma D."/>
            <person name="Wang S."/>
            <person name="Liang W."/>
            <person name="Fang L."/>
            <person name="Cai C."/>
            <person name="Zhu X."/>
            <person name="Zhou B."/>
            <person name="Zhang Y."/>
            <person name="Chen Z."/>
            <person name="Xu S."/>
            <person name="Zhu R."/>
            <person name="Wang S."/>
            <person name="Zhang T."/>
            <person name="Zhao G."/>
        </authorList>
    </citation>
    <scope>NUCLEOTIDE SEQUENCE [LARGE SCALE GENOMIC DNA]</scope>
    <source>
        <strain evidence="2">cv. Xinhai21</strain>
        <tissue evidence="1">Leaf</tissue>
    </source>
</reference>
<dbReference type="EMBL" id="KZ668316">
    <property type="protein sequence ID" value="PPR88307.1"/>
    <property type="molecule type" value="Genomic_DNA"/>
</dbReference>
<organism evidence="1 2">
    <name type="scientific">Gossypium barbadense</name>
    <name type="common">Sea Island cotton</name>
    <name type="synonym">Hibiscus barbadensis</name>
    <dbReference type="NCBI Taxonomy" id="3634"/>
    <lineage>
        <taxon>Eukaryota</taxon>
        <taxon>Viridiplantae</taxon>
        <taxon>Streptophyta</taxon>
        <taxon>Embryophyta</taxon>
        <taxon>Tracheophyta</taxon>
        <taxon>Spermatophyta</taxon>
        <taxon>Magnoliopsida</taxon>
        <taxon>eudicotyledons</taxon>
        <taxon>Gunneridae</taxon>
        <taxon>Pentapetalae</taxon>
        <taxon>rosids</taxon>
        <taxon>malvids</taxon>
        <taxon>Malvales</taxon>
        <taxon>Malvaceae</taxon>
        <taxon>Malvoideae</taxon>
        <taxon>Gossypium</taxon>
    </lineage>
</organism>
<sequence length="190" mass="21588">MDKLDVRKLPREFLISILVIKIEEEEDPEELPNWIVEDEYEENQEYLNWIVQYFPEEDTGSEMEENVELNSNGPIKFTEMELVDDEDVETMIVLYCGNGSDKNAPIHLFADESTICGIDIDLNVTPDIDVVGDDGYDSNDPCDQELDGDSDLDIGRIVIHNNLGPHMSLIDLDAAHVAEFPEYPEILPAQ</sequence>
<name>A0A2P5WB72_GOSBA</name>